<evidence type="ECO:0000256" key="2">
    <source>
        <dbReference type="SAM" id="Phobius"/>
    </source>
</evidence>
<feature type="compositionally biased region" description="Gly residues" evidence="1">
    <location>
        <begin position="211"/>
        <end position="245"/>
    </location>
</feature>
<reference evidence="3 4" key="1">
    <citation type="submission" date="2018-03" db="EMBL/GenBank/DDBJ databases">
        <title>Genome sequencing of Ottowia sp.</title>
        <authorList>
            <person name="Kim S.-J."/>
            <person name="Heo J."/>
            <person name="Kwon S.-W."/>
        </authorList>
    </citation>
    <scope>NUCLEOTIDE SEQUENCE [LARGE SCALE GENOMIC DNA]</scope>
    <source>
        <strain evidence="3 4">KADR8-3</strain>
    </source>
</reference>
<proteinExistence type="predicted"/>
<keyword evidence="2" id="KW-1133">Transmembrane helix</keyword>
<evidence type="ECO:0000256" key="1">
    <source>
        <dbReference type="SAM" id="MobiDB-lite"/>
    </source>
</evidence>
<accession>A0A2S0MDX9</accession>
<feature type="region of interest" description="Disordered" evidence="1">
    <location>
        <begin position="261"/>
        <end position="281"/>
    </location>
</feature>
<keyword evidence="2" id="KW-0812">Transmembrane</keyword>
<name>A0A2S0MDX9_9BURK</name>
<dbReference type="EMBL" id="CP027666">
    <property type="protein sequence ID" value="AVO34102.1"/>
    <property type="molecule type" value="Genomic_DNA"/>
</dbReference>
<feature type="region of interest" description="Disordered" evidence="1">
    <location>
        <begin position="74"/>
        <end position="125"/>
    </location>
</feature>
<keyword evidence="2" id="KW-0472">Membrane</keyword>
<dbReference type="Proteomes" id="UP000239709">
    <property type="component" value="Chromosome"/>
</dbReference>
<gene>
    <name evidence="3" type="ORF">C6570_07485</name>
</gene>
<dbReference type="OrthoDB" id="1550941at2"/>
<keyword evidence="4" id="KW-1185">Reference proteome</keyword>
<evidence type="ECO:0000313" key="3">
    <source>
        <dbReference type="EMBL" id="AVO34102.1"/>
    </source>
</evidence>
<evidence type="ECO:0000313" key="4">
    <source>
        <dbReference type="Proteomes" id="UP000239709"/>
    </source>
</evidence>
<dbReference type="AlphaFoldDB" id="A0A2S0MDX9"/>
<organism evidence="3 4">
    <name type="scientific">Ottowia oryzae</name>
    <dbReference type="NCBI Taxonomy" id="2109914"/>
    <lineage>
        <taxon>Bacteria</taxon>
        <taxon>Pseudomonadati</taxon>
        <taxon>Pseudomonadota</taxon>
        <taxon>Betaproteobacteria</taxon>
        <taxon>Burkholderiales</taxon>
        <taxon>Comamonadaceae</taxon>
        <taxon>Ottowia</taxon>
    </lineage>
</organism>
<feature type="region of interest" description="Disordered" evidence="1">
    <location>
        <begin position="207"/>
        <end position="245"/>
    </location>
</feature>
<dbReference type="KEGG" id="otk:C6570_07485"/>
<dbReference type="RefSeq" id="WP_106702657.1">
    <property type="nucleotide sequence ID" value="NZ_CP027666.1"/>
</dbReference>
<feature type="transmembrane region" description="Helical" evidence="2">
    <location>
        <begin position="12"/>
        <end position="33"/>
    </location>
</feature>
<sequence>MRNLDFSSWSAMMTTLMGLVLVSVVAVGIRLVFMQTIQRRRERENRQINERLRTLIAAYKVLGGAFTGELAVDPTHRRDQRRTSLPVPEPLDAALPPSGVGEPGAANVLADTGAPLPLDDAPSESVAERRRRIRDAVEAALSDVILLGTEEQVRLAAHAASEMVAGRKVELAALVVSLRTFVREALDLDPIPADVLLPAQGPLRPAALAGRSGGGAGRGAGGQGGQGQGRGQGGRGGGGGGGGAGMGMGLGMGAGGLGGSVAAHRVSDGSAAPEDDAAGGR</sequence>
<protein>
    <submittedName>
        <fullName evidence="3">Uncharacterized protein</fullName>
    </submittedName>
</protein>